<keyword evidence="3" id="KW-1185">Reference proteome</keyword>
<proteinExistence type="predicted"/>
<dbReference type="Proteomes" id="UP001331761">
    <property type="component" value="Unassembled WGS sequence"/>
</dbReference>
<feature type="region of interest" description="Disordered" evidence="1">
    <location>
        <begin position="1"/>
        <end position="34"/>
    </location>
</feature>
<feature type="compositionally biased region" description="Polar residues" evidence="1">
    <location>
        <begin position="13"/>
        <end position="24"/>
    </location>
</feature>
<dbReference type="EMBL" id="WIXE01011859">
    <property type="protein sequence ID" value="KAK5976458.1"/>
    <property type="molecule type" value="Genomic_DNA"/>
</dbReference>
<reference evidence="2 3" key="1">
    <citation type="submission" date="2019-10" db="EMBL/GenBank/DDBJ databases">
        <title>Assembly and Annotation for the nematode Trichostrongylus colubriformis.</title>
        <authorList>
            <person name="Martin J."/>
        </authorList>
    </citation>
    <scope>NUCLEOTIDE SEQUENCE [LARGE SCALE GENOMIC DNA]</scope>
    <source>
        <strain evidence="2">G859</strain>
        <tissue evidence="2">Whole worm</tissue>
    </source>
</reference>
<name>A0AAN8IMS1_TRICO</name>
<evidence type="ECO:0000313" key="2">
    <source>
        <dbReference type="EMBL" id="KAK5976458.1"/>
    </source>
</evidence>
<feature type="compositionally biased region" description="Basic and acidic residues" evidence="1">
    <location>
        <begin position="1"/>
        <end position="12"/>
    </location>
</feature>
<protein>
    <submittedName>
        <fullName evidence="2">Uncharacterized protein</fullName>
    </submittedName>
</protein>
<comment type="caution">
    <text evidence="2">The sequence shown here is derived from an EMBL/GenBank/DDBJ whole genome shotgun (WGS) entry which is preliminary data.</text>
</comment>
<gene>
    <name evidence="2" type="ORF">GCK32_001886</name>
</gene>
<feature type="region of interest" description="Disordered" evidence="1">
    <location>
        <begin position="179"/>
        <end position="254"/>
    </location>
</feature>
<sequence length="269" mass="30483">MHIIRRKGEQKLSNKTTEQSNYVPSENLAPVPAHATQSVFIKPEMRDRDVELEEYLDNVKTAQLGHFDGNKKLGETGETPKHNIMQKTMSTVKYAAGRWRKGKASTPIRTKEDSIKTALSISTIPPQEAAKYSFLRKEEQKPALVPTFEEPLKSDIDLFCNCEEKPRLDMKNLEAFFNKPPRAGSAERKEQKRKSSAKKRRTRILKSFTKNSKEKSAELTAVEKSDKAHKPERKHAGGITMIFKPRKSRETTAVVTDGKKRCACPVSSK</sequence>
<feature type="compositionally biased region" description="Basic and acidic residues" evidence="1">
    <location>
        <begin position="211"/>
        <end position="229"/>
    </location>
</feature>
<organism evidence="2 3">
    <name type="scientific">Trichostrongylus colubriformis</name>
    <name type="common">Black scour worm</name>
    <dbReference type="NCBI Taxonomy" id="6319"/>
    <lineage>
        <taxon>Eukaryota</taxon>
        <taxon>Metazoa</taxon>
        <taxon>Ecdysozoa</taxon>
        <taxon>Nematoda</taxon>
        <taxon>Chromadorea</taxon>
        <taxon>Rhabditida</taxon>
        <taxon>Rhabditina</taxon>
        <taxon>Rhabditomorpha</taxon>
        <taxon>Strongyloidea</taxon>
        <taxon>Trichostrongylidae</taxon>
        <taxon>Trichostrongylus</taxon>
    </lineage>
</organism>
<evidence type="ECO:0000313" key="3">
    <source>
        <dbReference type="Proteomes" id="UP001331761"/>
    </source>
</evidence>
<accession>A0AAN8IMS1</accession>
<feature type="compositionally biased region" description="Basic residues" evidence="1">
    <location>
        <begin position="191"/>
        <end position="204"/>
    </location>
</feature>
<evidence type="ECO:0000256" key="1">
    <source>
        <dbReference type="SAM" id="MobiDB-lite"/>
    </source>
</evidence>
<dbReference type="AlphaFoldDB" id="A0AAN8IMS1"/>